<feature type="transmembrane region" description="Helical" evidence="1">
    <location>
        <begin position="111"/>
        <end position="132"/>
    </location>
</feature>
<reference evidence="2 3" key="1">
    <citation type="submission" date="2021-03" db="EMBL/GenBank/DDBJ databases">
        <authorList>
            <person name="Kanchanasin P."/>
            <person name="Saeng-In P."/>
            <person name="Phongsopitanun W."/>
            <person name="Yuki M."/>
            <person name="Kudo T."/>
            <person name="Ohkuma M."/>
            <person name="Tanasupawat S."/>
        </authorList>
    </citation>
    <scope>NUCLEOTIDE SEQUENCE [LARGE SCALE GENOMIC DNA]</scope>
    <source>
        <strain evidence="2 3">L46</strain>
    </source>
</reference>
<dbReference type="Pfam" id="PF03988">
    <property type="entry name" value="DUF347"/>
    <property type="match status" value="4"/>
</dbReference>
<feature type="transmembrane region" description="Helical" evidence="1">
    <location>
        <begin position="232"/>
        <end position="256"/>
    </location>
</feature>
<evidence type="ECO:0008006" key="4">
    <source>
        <dbReference type="Google" id="ProtNLM"/>
    </source>
</evidence>
<organism evidence="2 3">
    <name type="scientific">Actinomadura nitritigenes</name>
    <dbReference type="NCBI Taxonomy" id="134602"/>
    <lineage>
        <taxon>Bacteria</taxon>
        <taxon>Bacillati</taxon>
        <taxon>Actinomycetota</taxon>
        <taxon>Actinomycetes</taxon>
        <taxon>Streptosporangiales</taxon>
        <taxon>Thermomonosporaceae</taxon>
        <taxon>Actinomadura</taxon>
    </lineage>
</organism>
<dbReference type="InterPro" id="IPR007136">
    <property type="entry name" value="DUF347"/>
</dbReference>
<dbReference type="Proteomes" id="UP000666915">
    <property type="component" value="Unassembled WGS sequence"/>
</dbReference>
<name>A0ABS3RHY9_9ACTN</name>
<comment type="caution">
    <text evidence="2">The sequence shown here is derived from an EMBL/GenBank/DDBJ whole genome shotgun (WGS) entry which is preliminary data.</text>
</comment>
<keyword evidence="1" id="KW-1133">Transmembrane helix</keyword>
<sequence>MIDDMATSQVNTTIAPAARRAVSKVPEVTAYFWIVKILTTGMGETTSDYLAHRLDPIVAVLLTGTLLAAALALQFRARTYIAWKYWASVTMVSVFGTMAADVLHVVLGVPYLVSTAFFAAALALVFTVWYASERTLSIHGIVTARRELFYWATVMTTFALGTATGDMTAVTGHLGYLASGVAFALLIALPALAYRWLRMNAVLAFWAAYVLTRPLGASFADWMGVSHGRGGLALGTGPVSLVLAVVIAGFVGYLTATRKDTAR</sequence>
<dbReference type="RefSeq" id="WP_208274476.1">
    <property type="nucleotide sequence ID" value="NZ_BAAAGM010000041.1"/>
</dbReference>
<evidence type="ECO:0000256" key="1">
    <source>
        <dbReference type="SAM" id="Phobius"/>
    </source>
</evidence>
<keyword evidence="1" id="KW-0812">Transmembrane</keyword>
<feature type="transmembrane region" description="Helical" evidence="1">
    <location>
        <begin position="201"/>
        <end position="220"/>
    </location>
</feature>
<gene>
    <name evidence="2" type="ORF">J4557_47820</name>
</gene>
<accession>A0ABS3RHY9</accession>
<evidence type="ECO:0000313" key="2">
    <source>
        <dbReference type="EMBL" id="MBO2445238.1"/>
    </source>
</evidence>
<protein>
    <recommendedName>
        <fullName evidence="4">Membrane-anchored protein</fullName>
    </recommendedName>
</protein>
<feature type="transmembrane region" description="Helical" evidence="1">
    <location>
        <begin position="174"/>
        <end position="194"/>
    </location>
</feature>
<feature type="transmembrane region" description="Helical" evidence="1">
    <location>
        <begin position="85"/>
        <end position="105"/>
    </location>
</feature>
<proteinExistence type="predicted"/>
<dbReference type="EMBL" id="JAGEOK010000066">
    <property type="protein sequence ID" value="MBO2445238.1"/>
    <property type="molecule type" value="Genomic_DNA"/>
</dbReference>
<feature type="transmembrane region" description="Helical" evidence="1">
    <location>
        <begin position="56"/>
        <end position="73"/>
    </location>
</feature>
<keyword evidence="3" id="KW-1185">Reference proteome</keyword>
<evidence type="ECO:0000313" key="3">
    <source>
        <dbReference type="Proteomes" id="UP000666915"/>
    </source>
</evidence>
<feature type="transmembrane region" description="Helical" evidence="1">
    <location>
        <begin position="148"/>
        <end position="168"/>
    </location>
</feature>
<keyword evidence="1" id="KW-0472">Membrane</keyword>